<dbReference type="InterPro" id="IPR058651">
    <property type="entry name" value="HTH_VMAP-M9"/>
</dbReference>
<dbReference type="RefSeq" id="WP_017742267.1">
    <property type="nucleotide sequence ID" value="NZ_KQ976354.1"/>
</dbReference>
<keyword evidence="3" id="KW-1185">Reference proteome</keyword>
<comment type="caution">
    <text evidence="2">The sequence shown here is derived from an EMBL/GenBank/DDBJ whole genome shotgun (WGS) entry which is preliminary data.</text>
</comment>
<dbReference type="AlphaFoldDB" id="A0A139XG07"/>
<organism evidence="2 3">
    <name type="scientific">Scytonema hofmannii PCC 7110</name>
    <dbReference type="NCBI Taxonomy" id="128403"/>
    <lineage>
        <taxon>Bacteria</taxon>
        <taxon>Bacillati</taxon>
        <taxon>Cyanobacteriota</taxon>
        <taxon>Cyanophyceae</taxon>
        <taxon>Nostocales</taxon>
        <taxon>Scytonemataceae</taxon>
        <taxon>Scytonema</taxon>
    </lineage>
</organism>
<dbReference type="Pfam" id="PF26355">
    <property type="entry name" value="HTH_VMAP-M9"/>
    <property type="match status" value="1"/>
</dbReference>
<dbReference type="OrthoDB" id="5522963at2"/>
<proteinExistence type="predicted"/>
<sequence length="477" mass="53991">MIESVKEQAINFEVALKLADAAVFAKTKKHLRNIEVAVLRGALLGQKYDQIAVDCGYAPEYIKHDVGPKLWQILSLSLGEKVNKNNLMAVLAQRTFCEEEKDQEEREEFILSSLSSPSLQSPSFQSPELESPVGLVPLNSNLYVERSAVDSRCYEEITRPGALIRIKAPSQMGKTSLMVRILAHAKQQCSDLANNVGVRTVALSLQRAERCIFSDLDKFLRWFCASVTRKLQLPHRVEDYWSETFGSKSNCTAYFEDCLLPEINGVLVLALDQVDEVFLHPEIVDDFFTLLRSWYEEAAYGDSGNPLWQNLRLLIVHSTEVYIPLDINKSPFNVGLAIELQAFTPLQVLDLSQRYGLHLSEDELSELLQLVAGHPYLVQQALYHLARKDLTLKQLIQTAATNAGIYCNHLHRHLRSLQEHPQLAAAYEQAIASSTPIEIEQLSAFKLHSMGLVKLHENLVMPSCELYRRYFSKHIDL</sequence>
<dbReference type="STRING" id="128403.WA1_00120"/>
<evidence type="ECO:0000259" key="1">
    <source>
        <dbReference type="Pfam" id="PF26355"/>
    </source>
</evidence>
<evidence type="ECO:0000313" key="2">
    <source>
        <dbReference type="EMBL" id="KYC43618.1"/>
    </source>
</evidence>
<feature type="domain" description="vWA-MoxR associated protein N-terminal HTH" evidence="1">
    <location>
        <begin position="11"/>
        <end position="93"/>
    </location>
</feature>
<dbReference type="EMBL" id="ANNX02000012">
    <property type="protein sequence ID" value="KYC43618.1"/>
    <property type="molecule type" value="Genomic_DNA"/>
</dbReference>
<reference evidence="2 3" key="1">
    <citation type="journal article" date="2013" name="Genome Biol. Evol.">
        <title>Genomes of Stigonematalean cyanobacteria (subsection V) and the evolution of oxygenic photosynthesis from prokaryotes to plastids.</title>
        <authorList>
            <person name="Dagan T."/>
            <person name="Roettger M."/>
            <person name="Stucken K."/>
            <person name="Landan G."/>
            <person name="Koch R."/>
            <person name="Major P."/>
            <person name="Gould S.B."/>
            <person name="Goremykin V.V."/>
            <person name="Rippka R."/>
            <person name="Tandeau de Marsac N."/>
            <person name="Gugger M."/>
            <person name="Lockhart P.J."/>
            <person name="Allen J.F."/>
            <person name="Brune I."/>
            <person name="Maus I."/>
            <person name="Puhler A."/>
            <person name="Martin W.F."/>
        </authorList>
    </citation>
    <scope>NUCLEOTIDE SEQUENCE [LARGE SCALE GENOMIC DNA]</scope>
    <source>
        <strain evidence="2 3">PCC 7110</strain>
    </source>
</reference>
<dbReference type="InterPro" id="IPR027417">
    <property type="entry name" value="P-loop_NTPase"/>
</dbReference>
<accession>A0A139XG07</accession>
<dbReference type="Pfam" id="PF14516">
    <property type="entry name" value="AAA_35"/>
    <property type="match status" value="1"/>
</dbReference>
<dbReference type="Proteomes" id="UP000076925">
    <property type="component" value="Unassembled WGS sequence"/>
</dbReference>
<name>A0A139XG07_9CYAN</name>
<evidence type="ECO:0000313" key="3">
    <source>
        <dbReference type="Proteomes" id="UP000076925"/>
    </source>
</evidence>
<gene>
    <name evidence="2" type="ORF">WA1_00120</name>
</gene>
<dbReference type="SUPFAM" id="SSF52540">
    <property type="entry name" value="P-loop containing nucleoside triphosphate hydrolases"/>
    <property type="match status" value="1"/>
</dbReference>
<protein>
    <recommendedName>
        <fullName evidence="1">vWA-MoxR associated protein N-terminal HTH domain-containing protein</fullName>
    </recommendedName>
</protein>